<proteinExistence type="predicted"/>
<comment type="caution">
    <text evidence="1">The sequence shown here is derived from an EMBL/GenBank/DDBJ whole genome shotgun (WGS) entry which is preliminary data.</text>
</comment>
<gene>
    <name evidence="1" type="ORF">B2J93_9534</name>
</gene>
<name>A0A218ZI87_9HELO</name>
<reference evidence="1 2" key="1">
    <citation type="submission" date="2017-04" db="EMBL/GenBank/DDBJ databases">
        <title>Draft genome sequence of Marssonina coronaria NL1: causal agent of apple blotch.</title>
        <authorList>
            <person name="Cheng Q."/>
        </authorList>
    </citation>
    <scope>NUCLEOTIDE SEQUENCE [LARGE SCALE GENOMIC DNA]</scope>
    <source>
        <strain evidence="1 2">NL1</strain>
    </source>
</reference>
<dbReference type="Proteomes" id="UP000242519">
    <property type="component" value="Unassembled WGS sequence"/>
</dbReference>
<organism evidence="1 2">
    <name type="scientific">Diplocarpon coronariae</name>
    <dbReference type="NCBI Taxonomy" id="2795749"/>
    <lineage>
        <taxon>Eukaryota</taxon>
        <taxon>Fungi</taxon>
        <taxon>Dikarya</taxon>
        <taxon>Ascomycota</taxon>
        <taxon>Pezizomycotina</taxon>
        <taxon>Leotiomycetes</taxon>
        <taxon>Helotiales</taxon>
        <taxon>Drepanopezizaceae</taxon>
        <taxon>Diplocarpon</taxon>
    </lineage>
</organism>
<dbReference type="AlphaFoldDB" id="A0A218ZI87"/>
<evidence type="ECO:0000313" key="2">
    <source>
        <dbReference type="Proteomes" id="UP000242519"/>
    </source>
</evidence>
<accession>A0A218ZI87</accession>
<evidence type="ECO:0000313" key="1">
    <source>
        <dbReference type="EMBL" id="OWP06936.1"/>
    </source>
</evidence>
<dbReference type="InParanoid" id="A0A218ZI87"/>
<sequence length="84" mass="8889">MLESTRSWASTLIAARVGESGVREALGVSLVQCAFVADLAVAADALAGTFSAAFEMPEDSSLLLEPRKGLSKRNCLALLTREFT</sequence>
<dbReference type="EMBL" id="MZNU01000026">
    <property type="protein sequence ID" value="OWP06936.1"/>
    <property type="molecule type" value="Genomic_DNA"/>
</dbReference>
<keyword evidence="2" id="KW-1185">Reference proteome</keyword>
<protein>
    <submittedName>
        <fullName evidence="1">Uncharacterized protein</fullName>
    </submittedName>
</protein>